<sequence>MNILKLVALGTVCAVMSACSGVDVVSRNAPLETPRLGAEQAPQVLRDYALHSIRFAVPEDMTVSEANSYYPIADIVWRGDPLGNRAEQISAIFQTAIRQAGGSMTGARPVTVDVDLVRFHSLTERTRYSVGGVHSIKFDLTVRDALTGNVIEPTRRIDGDFAALGGYAALAADNAGQTQKVRITAHLASLFAAELTGMTNGAPVGGPAS</sequence>
<evidence type="ECO:0000313" key="1">
    <source>
        <dbReference type="EMBL" id="SLN19145.1"/>
    </source>
</evidence>
<organism evidence="1 2">
    <name type="scientific">Pseudooctadecabacter jejudonensis</name>
    <dbReference type="NCBI Taxonomy" id="1391910"/>
    <lineage>
        <taxon>Bacteria</taxon>
        <taxon>Pseudomonadati</taxon>
        <taxon>Pseudomonadota</taxon>
        <taxon>Alphaproteobacteria</taxon>
        <taxon>Rhodobacterales</taxon>
        <taxon>Paracoccaceae</taxon>
        <taxon>Pseudooctadecabacter</taxon>
    </lineage>
</organism>
<evidence type="ECO:0000313" key="2">
    <source>
        <dbReference type="Proteomes" id="UP000193623"/>
    </source>
</evidence>
<dbReference type="EMBL" id="FWFT01000001">
    <property type="protein sequence ID" value="SLN19145.1"/>
    <property type="molecule type" value="Genomic_DNA"/>
</dbReference>
<proteinExistence type="predicted"/>
<dbReference type="RefSeq" id="WP_235000553.1">
    <property type="nucleotide sequence ID" value="NZ_FWFT01000001.1"/>
</dbReference>
<dbReference type="AlphaFoldDB" id="A0A1Y5RJN5"/>
<keyword evidence="2" id="KW-1185">Reference proteome</keyword>
<dbReference type="Proteomes" id="UP000193623">
    <property type="component" value="Unassembled WGS sequence"/>
</dbReference>
<dbReference type="Pfam" id="PF20569">
    <property type="entry name" value="DUF6778"/>
    <property type="match status" value="1"/>
</dbReference>
<accession>A0A1Y5RJN5</accession>
<name>A0A1Y5RJN5_9RHOB</name>
<gene>
    <name evidence="1" type="ORF">PSJ8397_00656</name>
</gene>
<protein>
    <submittedName>
        <fullName evidence="1">Uncharacterized protein</fullName>
    </submittedName>
</protein>
<dbReference type="PROSITE" id="PS51257">
    <property type="entry name" value="PROKAR_LIPOPROTEIN"/>
    <property type="match status" value="1"/>
</dbReference>
<dbReference type="InterPro" id="IPR046705">
    <property type="entry name" value="DUF6778"/>
</dbReference>
<reference evidence="1 2" key="1">
    <citation type="submission" date="2017-03" db="EMBL/GenBank/DDBJ databases">
        <authorList>
            <person name="Afonso C.L."/>
            <person name="Miller P.J."/>
            <person name="Scott M.A."/>
            <person name="Spackman E."/>
            <person name="Goraichik I."/>
            <person name="Dimitrov K.M."/>
            <person name="Suarez D.L."/>
            <person name="Swayne D.E."/>
        </authorList>
    </citation>
    <scope>NUCLEOTIDE SEQUENCE [LARGE SCALE GENOMIC DNA]</scope>
    <source>
        <strain evidence="1 2">CECT 8397</strain>
    </source>
</reference>